<dbReference type="OrthoDB" id="9886749at2759"/>
<dbReference type="GO" id="GO:0004896">
    <property type="term" value="F:cytokine receptor activity"/>
    <property type="evidence" value="ECO:0007669"/>
    <property type="project" value="TreeGrafter"/>
</dbReference>
<name>A0A7L2U254_BALRX</name>
<sequence length="578" mass="62681">GEKLARPTNVNFAAEIAHHLLRWEPGHNHTADVRYEVELKVYGTNMSWTAIPNCMKISAHSCDLTFYTLDPALRYYARVRAVSGNSTSPWQRTKSFSPREASLRLSGQNLSVTGNTIRMQLQLSLRVGNRTVKYENIQKYARLYRVYIRKAQDNRTYEVVENTSEFNISNLFWDTEYCISVEPNVASRHIHATRTAEQCVTIGKRDRSTELVLSIVSSSFITLLLLGLLGALLVCTYIKKPMRTPSVLKSFIKQSSLWVEQESSSSGGSPDADPVQQLFLCQKEPQQDSDPDSGPGTAQLPQEKGWRLPAWPEDRVCLLGPGTAGSRDSSCTSTDSGICLHTSSSELSYSSGPEPQGYKRQLPAGDDSGVSLQSTCPGPTCASGSGNASPAEARQPHGGELGLAPATGQDSQQDVEFRGYLQQSKGTVEPRQDPAKGLPFSGCAGSPRGLGSTDIVLDVDCSELAVAKGYLKQSSPEPPRSHAQDLAPWGAPREPTAWDVSSQVGPRAPTLLSYGAPGAPLASKAGPELLKAPFDLSIFNTDLLGTLPLISSLSTNEWLTLQINPLSLLNGDSKDSRL</sequence>
<dbReference type="CDD" id="cd00063">
    <property type="entry name" value="FN3"/>
    <property type="match status" value="1"/>
</dbReference>
<dbReference type="InterPro" id="IPR003961">
    <property type="entry name" value="FN3_dom"/>
</dbReference>
<feature type="region of interest" description="Disordered" evidence="5">
    <location>
        <begin position="284"/>
        <end position="305"/>
    </location>
</feature>
<dbReference type="GO" id="GO:0005886">
    <property type="term" value="C:plasma membrane"/>
    <property type="evidence" value="ECO:0007669"/>
    <property type="project" value="TreeGrafter"/>
</dbReference>
<evidence type="ECO:0000313" key="8">
    <source>
        <dbReference type="EMBL" id="NXS39644.1"/>
    </source>
</evidence>
<dbReference type="SUPFAM" id="SSF49265">
    <property type="entry name" value="Fibronectin type III"/>
    <property type="match status" value="2"/>
</dbReference>
<dbReference type="InterPro" id="IPR013783">
    <property type="entry name" value="Ig-like_fold"/>
</dbReference>
<dbReference type="FunFam" id="2.60.40.10:FF:000348">
    <property type="entry name" value="Interleukin 20 receptor subunit alpha"/>
    <property type="match status" value="1"/>
</dbReference>
<feature type="compositionally biased region" description="Polar residues" evidence="5">
    <location>
        <begin position="370"/>
        <end position="388"/>
    </location>
</feature>
<organism evidence="8 9">
    <name type="scientific">Balaeniceps rex</name>
    <name type="common">Shoebill</name>
    <dbReference type="NCBI Taxonomy" id="33584"/>
    <lineage>
        <taxon>Eukaryota</taxon>
        <taxon>Metazoa</taxon>
        <taxon>Chordata</taxon>
        <taxon>Craniata</taxon>
        <taxon>Vertebrata</taxon>
        <taxon>Euteleostomi</taxon>
        <taxon>Archelosauria</taxon>
        <taxon>Archosauria</taxon>
        <taxon>Dinosauria</taxon>
        <taxon>Saurischia</taxon>
        <taxon>Theropoda</taxon>
        <taxon>Coelurosauria</taxon>
        <taxon>Aves</taxon>
        <taxon>Neognathae</taxon>
        <taxon>Neoaves</taxon>
        <taxon>Aequornithes</taxon>
        <taxon>Pelecaniformes</taxon>
        <taxon>Balaenicipitidae</taxon>
        <taxon>Balaeniceps</taxon>
    </lineage>
</organism>
<dbReference type="EMBL" id="VYZW01004257">
    <property type="protein sequence ID" value="NXS39644.1"/>
    <property type="molecule type" value="Genomic_DNA"/>
</dbReference>
<keyword evidence="6" id="KW-0472">Membrane</keyword>
<feature type="non-terminal residue" evidence="8">
    <location>
        <position position="578"/>
    </location>
</feature>
<evidence type="ECO:0000256" key="3">
    <source>
        <dbReference type="ARBA" id="ARBA00023157"/>
    </source>
</evidence>
<keyword evidence="4" id="KW-0675">Receptor</keyword>
<keyword evidence="3" id="KW-1015">Disulfide bond</keyword>
<dbReference type="PANTHER" id="PTHR20859">
    <property type="entry name" value="INTERFERON/INTERLEUKIN RECEPTOR"/>
    <property type="match status" value="1"/>
</dbReference>
<dbReference type="Proteomes" id="UP000528411">
    <property type="component" value="Unassembled WGS sequence"/>
</dbReference>
<feature type="domain" description="Fibronectin type-III" evidence="7">
    <location>
        <begin position="6"/>
        <end position="101"/>
    </location>
</feature>
<keyword evidence="6" id="KW-1133">Transmembrane helix</keyword>
<dbReference type="InterPro" id="IPR036116">
    <property type="entry name" value="FN3_sf"/>
</dbReference>
<keyword evidence="2" id="KW-0732">Signal</keyword>
<dbReference type="InterPro" id="IPR015373">
    <property type="entry name" value="Interferon/interleukin_rcp_dom"/>
</dbReference>
<evidence type="ECO:0000256" key="5">
    <source>
        <dbReference type="SAM" id="MobiDB-lite"/>
    </source>
</evidence>
<evidence type="ECO:0000259" key="7">
    <source>
        <dbReference type="PROSITE" id="PS50853"/>
    </source>
</evidence>
<dbReference type="PANTHER" id="PTHR20859:SF90">
    <property type="entry name" value="INTERLEUKIN-10 RECEPTOR SUBUNIT ALPHA"/>
    <property type="match status" value="1"/>
</dbReference>
<dbReference type="PROSITE" id="PS50853">
    <property type="entry name" value="FN3"/>
    <property type="match status" value="1"/>
</dbReference>
<feature type="region of interest" description="Disordered" evidence="5">
    <location>
        <begin position="345"/>
        <end position="444"/>
    </location>
</feature>
<dbReference type="Pfam" id="PF09294">
    <property type="entry name" value="Interfer-bind"/>
    <property type="match status" value="1"/>
</dbReference>
<evidence type="ECO:0000256" key="2">
    <source>
        <dbReference type="ARBA" id="ARBA00022729"/>
    </source>
</evidence>
<evidence type="ECO:0000313" key="9">
    <source>
        <dbReference type="Proteomes" id="UP000528411"/>
    </source>
</evidence>
<keyword evidence="9" id="KW-1185">Reference proteome</keyword>
<evidence type="ECO:0000256" key="1">
    <source>
        <dbReference type="ARBA" id="ARBA00005399"/>
    </source>
</evidence>
<proteinExistence type="inferred from homology"/>
<feature type="non-terminal residue" evidence="8">
    <location>
        <position position="1"/>
    </location>
</feature>
<keyword evidence="6" id="KW-0812">Transmembrane</keyword>
<accession>A0A7L2U254</accession>
<reference evidence="8 9" key="1">
    <citation type="submission" date="2019-09" db="EMBL/GenBank/DDBJ databases">
        <title>Bird 10,000 Genomes (B10K) Project - Family phase.</title>
        <authorList>
            <person name="Zhang G."/>
        </authorList>
    </citation>
    <scope>NUCLEOTIDE SEQUENCE [LARGE SCALE GENOMIC DNA]</scope>
    <source>
        <strain evidence="8">B10K-DU-012-56</strain>
    </source>
</reference>
<comment type="caution">
    <text evidence="8">The sequence shown here is derived from an EMBL/GenBank/DDBJ whole genome shotgun (WGS) entry which is preliminary data.</text>
</comment>
<dbReference type="Pfam" id="PF01108">
    <property type="entry name" value="Tissue_fac"/>
    <property type="match status" value="1"/>
</dbReference>
<dbReference type="Gene3D" id="2.60.40.10">
    <property type="entry name" value="Immunoglobulins"/>
    <property type="match status" value="2"/>
</dbReference>
<protein>
    <submittedName>
        <fullName evidence="8">I10R1 protein</fullName>
    </submittedName>
</protein>
<evidence type="ECO:0000256" key="6">
    <source>
        <dbReference type="SAM" id="Phobius"/>
    </source>
</evidence>
<gene>
    <name evidence="8" type="primary">Il10ra</name>
    <name evidence="8" type="ORF">BALREX_R03235</name>
</gene>
<dbReference type="AlphaFoldDB" id="A0A7L2U254"/>
<dbReference type="FunFam" id="2.60.40.10:FF:002863">
    <property type="entry name" value="Uncharacterized protein"/>
    <property type="match status" value="1"/>
</dbReference>
<feature type="region of interest" description="Disordered" evidence="5">
    <location>
        <begin position="472"/>
        <end position="502"/>
    </location>
</feature>
<feature type="transmembrane region" description="Helical" evidence="6">
    <location>
        <begin position="211"/>
        <end position="238"/>
    </location>
</feature>
<dbReference type="InterPro" id="IPR050650">
    <property type="entry name" value="Type-II_Cytokine-TF_Rcpt"/>
</dbReference>
<evidence type="ECO:0000256" key="4">
    <source>
        <dbReference type="ARBA" id="ARBA00023170"/>
    </source>
</evidence>
<comment type="similarity">
    <text evidence="1">Belongs to the type II cytokine receptor family.</text>
</comment>